<dbReference type="InterPro" id="IPR008948">
    <property type="entry name" value="L-Aspartase-like"/>
</dbReference>
<feature type="domain" description="Fumarate lyase N-terminal" evidence="6">
    <location>
        <begin position="55"/>
        <end position="310"/>
    </location>
</feature>
<dbReference type="RefSeq" id="WP_179271200.1">
    <property type="nucleotide sequence ID" value="NZ_MQWB01000001.1"/>
</dbReference>
<comment type="catalytic activity">
    <reaction evidence="1">
        <text>2-(N(omega)-L-arginino)succinate = fumarate + L-arginine</text>
        <dbReference type="Rhea" id="RHEA:24020"/>
        <dbReference type="ChEBI" id="CHEBI:29806"/>
        <dbReference type="ChEBI" id="CHEBI:32682"/>
        <dbReference type="ChEBI" id="CHEBI:57472"/>
        <dbReference type="EC" id="4.3.2.1"/>
    </reaction>
</comment>
<evidence type="ECO:0000259" key="6">
    <source>
        <dbReference type="Pfam" id="PF00206"/>
    </source>
</evidence>
<dbReference type="InterPro" id="IPR024083">
    <property type="entry name" value="Fumarase/histidase_N"/>
</dbReference>
<dbReference type="PANTHER" id="PTHR43814">
    <property type="entry name" value="ARGININOSUCCINATE LYASE"/>
    <property type="match status" value="1"/>
</dbReference>
<keyword evidence="4" id="KW-0028">Amino-acid biosynthesis</keyword>
<evidence type="ECO:0000313" key="8">
    <source>
        <dbReference type="Proteomes" id="UP000216446"/>
    </source>
</evidence>
<comment type="caution">
    <text evidence="7">The sequence shown here is derived from an EMBL/GenBank/DDBJ whole genome shotgun (WGS) entry which is preliminary data.</text>
</comment>
<dbReference type="EMBL" id="MQWB01000001">
    <property type="protein sequence ID" value="OZC03963.1"/>
    <property type="molecule type" value="Genomic_DNA"/>
</dbReference>
<dbReference type="Proteomes" id="UP000216446">
    <property type="component" value="Unassembled WGS sequence"/>
</dbReference>
<dbReference type="InterPro" id="IPR009049">
    <property type="entry name" value="Argininosuccinate_lyase"/>
</dbReference>
<name>A0A259U1P1_9BACT</name>
<evidence type="ECO:0000256" key="5">
    <source>
        <dbReference type="NCBIfam" id="TIGR00838"/>
    </source>
</evidence>
<dbReference type="Pfam" id="PF00206">
    <property type="entry name" value="Lyase_1"/>
    <property type="match status" value="1"/>
</dbReference>
<dbReference type="InterPro" id="IPR020557">
    <property type="entry name" value="Fumarate_lyase_CS"/>
</dbReference>
<proteinExistence type="predicted"/>
<dbReference type="SUPFAM" id="SSF48557">
    <property type="entry name" value="L-aspartase-like"/>
    <property type="match status" value="1"/>
</dbReference>
<protein>
    <recommendedName>
        <fullName evidence="3 5">Argininosuccinate lyase</fullName>
        <ecNumber evidence="3 5">4.3.2.1</ecNumber>
    </recommendedName>
</protein>
<dbReference type="InterPro" id="IPR000362">
    <property type="entry name" value="Fumarate_lyase_fam"/>
</dbReference>
<dbReference type="NCBIfam" id="TIGR00838">
    <property type="entry name" value="argH"/>
    <property type="match status" value="1"/>
</dbReference>
<evidence type="ECO:0000256" key="3">
    <source>
        <dbReference type="ARBA" id="ARBA00012338"/>
    </source>
</evidence>
<comment type="pathway">
    <text evidence="2">Amino-acid biosynthesis; L-arginine biosynthesis; L-arginine from L-ornithine and carbamoyl phosphate: step 3/3.</text>
</comment>
<evidence type="ECO:0000256" key="1">
    <source>
        <dbReference type="ARBA" id="ARBA00000985"/>
    </source>
</evidence>
<dbReference type="GO" id="GO:0042450">
    <property type="term" value="P:L-arginine biosynthetic process via ornithine"/>
    <property type="evidence" value="ECO:0007669"/>
    <property type="project" value="UniProtKB-UniRule"/>
</dbReference>
<sequence>MSEPTPTAPESPSPRAIWHKGTAAADWVTRFTVGEDWRWDTILLPYDVEGTRGHAYGLRLAGVLTEAEEQEIGDALTDIYDAWVDGQIAVTPQDEDMHTVIERELTARVGEAGKKIHAGRSRNDQVLVALRLWLRDALGAIARSGREACAALIEHAEGGDALLMPGYTHLQRAMPTTAGLWAAGYAELLLDDLAGLADAASRADASPWGSAAGYGVPSLDLPRREVAERLGFPRVQENVTAVQLSRGKAEASVVHALVQMGLTANRLASDLVLFATSEFGFVTLPHEYTTGSSIMPQKRNPDVLELARATVHRLTAELHLLLTLPAGLPGGYHRDLQLTKEATMRAVMAAQDLMTALGAVLPGIEWQERAMREALSPDLFATAEALDRVASGEAFRDAYREVGTHLGALSVPPEAEALESYQTPGTPGRVDVASLRQRLHAL</sequence>
<dbReference type="PRINTS" id="PR00149">
    <property type="entry name" value="FUMRATELYASE"/>
</dbReference>
<organism evidence="7 8">
    <name type="scientific">Rubricoccus marinus</name>
    <dbReference type="NCBI Taxonomy" id="716817"/>
    <lineage>
        <taxon>Bacteria</taxon>
        <taxon>Pseudomonadati</taxon>
        <taxon>Rhodothermota</taxon>
        <taxon>Rhodothermia</taxon>
        <taxon>Rhodothermales</taxon>
        <taxon>Rubricoccaceae</taxon>
        <taxon>Rubricoccus</taxon>
    </lineage>
</organism>
<dbReference type="PANTHER" id="PTHR43814:SF1">
    <property type="entry name" value="ARGININOSUCCINATE LYASE"/>
    <property type="match status" value="1"/>
</dbReference>
<dbReference type="AlphaFoldDB" id="A0A259U1P1"/>
<keyword evidence="4" id="KW-0055">Arginine biosynthesis</keyword>
<accession>A0A259U1P1</accession>
<dbReference type="Gene3D" id="1.10.40.30">
    <property type="entry name" value="Fumarase/aspartase (C-terminal domain)"/>
    <property type="match status" value="1"/>
</dbReference>
<dbReference type="PRINTS" id="PR00145">
    <property type="entry name" value="ARGSUCLYASE"/>
</dbReference>
<reference evidence="7 8" key="1">
    <citation type="submission" date="2016-11" db="EMBL/GenBank/DDBJ databases">
        <title>Study of marine rhodopsin-containing bacteria.</title>
        <authorList>
            <person name="Yoshizawa S."/>
            <person name="Kumagai Y."/>
            <person name="Kogure K."/>
        </authorList>
    </citation>
    <scope>NUCLEOTIDE SEQUENCE [LARGE SCALE GENOMIC DNA]</scope>
    <source>
        <strain evidence="7 8">SG-29</strain>
    </source>
</reference>
<dbReference type="Gene3D" id="1.20.200.10">
    <property type="entry name" value="Fumarase/aspartase (Central domain)"/>
    <property type="match status" value="1"/>
</dbReference>
<keyword evidence="8" id="KW-1185">Reference proteome</keyword>
<dbReference type="FunCoup" id="A0A259U1P1">
    <property type="interactions" value="462"/>
</dbReference>
<dbReference type="UniPathway" id="UPA00068">
    <property type="reaction ID" value="UER00114"/>
</dbReference>
<evidence type="ECO:0000256" key="2">
    <source>
        <dbReference type="ARBA" id="ARBA00004941"/>
    </source>
</evidence>
<dbReference type="GO" id="GO:0004056">
    <property type="term" value="F:argininosuccinate lyase activity"/>
    <property type="evidence" value="ECO:0007669"/>
    <property type="project" value="UniProtKB-UniRule"/>
</dbReference>
<dbReference type="PROSITE" id="PS00163">
    <property type="entry name" value="FUMARATE_LYASES"/>
    <property type="match status" value="1"/>
</dbReference>
<dbReference type="EC" id="4.3.2.1" evidence="3 5"/>
<evidence type="ECO:0000256" key="4">
    <source>
        <dbReference type="ARBA" id="ARBA00022571"/>
    </source>
</evidence>
<dbReference type="InterPro" id="IPR022761">
    <property type="entry name" value="Fumarate_lyase_N"/>
</dbReference>
<keyword evidence="7" id="KW-0456">Lyase</keyword>
<evidence type="ECO:0000313" key="7">
    <source>
        <dbReference type="EMBL" id="OZC03963.1"/>
    </source>
</evidence>
<dbReference type="Gene3D" id="1.10.275.10">
    <property type="entry name" value="Fumarase/aspartase (N-terminal domain)"/>
    <property type="match status" value="1"/>
</dbReference>
<gene>
    <name evidence="7" type="ORF">BSZ36_13810</name>
</gene>
<dbReference type="GO" id="GO:0005829">
    <property type="term" value="C:cytosol"/>
    <property type="evidence" value="ECO:0007669"/>
    <property type="project" value="TreeGrafter"/>
</dbReference>
<dbReference type="InParanoid" id="A0A259U1P1"/>